<dbReference type="AlphaFoldDB" id="A0A0H2XZF8"/>
<evidence type="ECO:0000313" key="2">
    <source>
        <dbReference type="EMBL" id="ABF80046.1"/>
    </source>
</evidence>
<dbReference type="HOGENOM" id="CLU_2128756_0_0_4"/>
<feature type="compositionally biased region" description="Basic and acidic residues" evidence="1">
    <location>
        <begin position="32"/>
        <end position="41"/>
    </location>
</feature>
<sequence>MVSLALTTARRSSLVPCVSGAANRLATRHGRRDAGARDAPRGNRRRAHVSVIGKARRDSRSKPEAMQLAIFTISNRIGPIARDSENSRDHFRDKHAKFFLVYVCAAGFVAFSI</sequence>
<dbReference type="EMBL" id="CP000379">
    <property type="protein sequence ID" value="ABF80046.1"/>
    <property type="molecule type" value="Genomic_DNA"/>
</dbReference>
<feature type="region of interest" description="Disordered" evidence="1">
    <location>
        <begin position="26"/>
        <end position="62"/>
    </location>
</feature>
<name>A0A0H2XZF8_BURO1</name>
<proteinExistence type="predicted"/>
<protein>
    <submittedName>
        <fullName evidence="2">Uncharacterized protein</fullName>
    </submittedName>
</protein>
<organism evidence="2">
    <name type="scientific">Burkholderia orbicola (strain AU 1054)</name>
    <dbReference type="NCBI Taxonomy" id="331271"/>
    <lineage>
        <taxon>Bacteria</taxon>
        <taxon>Pseudomonadati</taxon>
        <taxon>Pseudomonadota</taxon>
        <taxon>Betaproteobacteria</taxon>
        <taxon>Burkholderiales</taxon>
        <taxon>Burkholderiaceae</taxon>
        <taxon>Burkholderia</taxon>
        <taxon>Burkholderia cepacia complex</taxon>
        <taxon>Burkholderia orbicola</taxon>
    </lineage>
</organism>
<gene>
    <name evidence="2" type="ordered locus">Bcen_5172</name>
</gene>
<accession>A0A0H2XZF8</accession>
<reference evidence="2" key="1">
    <citation type="submission" date="2006-05" db="EMBL/GenBank/DDBJ databases">
        <title>Complete sequence of chromosome 2 of Burkholderia cenocepacia AU 1054.</title>
        <authorList>
            <consortium name="US DOE Joint Genome Institute"/>
            <person name="Copeland A."/>
            <person name="Lucas S."/>
            <person name="Lapidus A."/>
            <person name="Barry K."/>
            <person name="Detter J.C."/>
            <person name="Glavina del Rio T."/>
            <person name="Hammon N."/>
            <person name="Israni S."/>
            <person name="Dalin E."/>
            <person name="Tice H."/>
            <person name="Pitluck S."/>
            <person name="Chain P."/>
            <person name="Malfatti S."/>
            <person name="Shin M."/>
            <person name="Vergez L."/>
            <person name="Schmutz J."/>
            <person name="Larimer F."/>
            <person name="Land M."/>
            <person name="Hauser L."/>
            <person name="Kyrpides N."/>
            <person name="Lykidis A."/>
            <person name="LiPuma J.J."/>
            <person name="Konstantinidis K."/>
            <person name="Tiedje J.M."/>
            <person name="Richardson P."/>
        </authorList>
    </citation>
    <scope>NUCLEOTIDE SEQUENCE [LARGE SCALE GENOMIC DNA]</scope>
    <source>
        <strain evidence="2">AU 1054</strain>
    </source>
</reference>
<evidence type="ECO:0000256" key="1">
    <source>
        <dbReference type="SAM" id="MobiDB-lite"/>
    </source>
</evidence>